<keyword evidence="1" id="KW-0472">Membrane</keyword>
<sequence>MRKFISNISKHVIVTQDLAGYSYFENFLISTVSTILLVRFYLHLANYPQIGVGGLHIAHMLWGGPILMVALILTLLFLDRWIRAFAAVLGGIGFGFFIDELGKFITSDNNYFFQPTIALLYVIFIMLYLLLLFLKKYMHVTSSEYLSNAIDIFRDGITNGMSPQSREQIIEYLKKSGTQMTLMTLSTVMSIKLFDKTRDFSPLDKLKKQYFKYLHKTVNSTVFQKIVIFSIALKALITGVVVITIILAITGVWIDISMLSTDIEVNFKSLGLTISTVISGTLALAGLVSYPISKKRAFLFFRYYLLFSIFIVQFFLFWANQFDALTGLFFDILALQTVNIILKESKNE</sequence>
<dbReference type="STRING" id="1802061.A3A93_01505"/>
<feature type="transmembrane region" description="Helical" evidence="1">
    <location>
        <begin position="54"/>
        <end position="78"/>
    </location>
</feature>
<feature type="transmembrane region" description="Helical" evidence="1">
    <location>
        <begin position="85"/>
        <end position="105"/>
    </location>
</feature>
<name>A0A1F7IY52_9BACT</name>
<evidence type="ECO:0000313" key="3">
    <source>
        <dbReference type="Proteomes" id="UP000177141"/>
    </source>
</evidence>
<evidence type="ECO:0000256" key="1">
    <source>
        <dbReference type="SAM" id="Phobius"/>
    </source>
</evidence>
<feature type="transmembrane region" description="Helical" evidence="1">
    <location>
        <begin position="300"/>
        <end position="318"/>
    </location>
</feature>
<dbReference type="AlphaFoldDB" id="A0A1F7IY52"/>
<evidence type="ECO:0000313" key="2">
    <source>
        <dbReference type="EMBL" id="OGK48298.1"/>
    </source>
</evidence>
<feature type="transmembrane region" description="Helical" evidence="1">
    <location>
        <begin position="226"/>
        <end position="249"/>
    </location>
</feature>
<protein>
    <submittedName>
        <fullName evidence="2">Uncharacterized protein</fullName>
    </submittedName>
</protein>
<dbReference type="EMBL" id="MGAL01000017">
    <property type="protein sequence ID" value="OGK48298.1"/>
    <property type="molecule type" value="Genomic_DNA"/>
</dbReference>
<feature type="transmembrane region" description="Helical" evidence="1">
    <location>
        <begin position="111"/>
        <end position="134"/>
    </location>
</feature>
<feature type="transmembrane region" description="Helical" evidence="1">
    <location>
        <begin position="21"/>
        <end position="42"/>
    </location>
</feature>
<comment type="caution">
    <text evidence="2">The sequence shown here is derived from an EMBL/GenBank/DDBJ whole genome shotgun (WGS) entry which is preliminary data.</text>
</comment>
<proteinExistence type="predicted"/>
<reference evidence="2 3" key="1">
    <citation type="journal article" date="2016" name="Nat. Commun.">
        <title>Thousands of microbial genomes shed light on interconnected biogeochemical processes in an aquifer system.</title>
        <authorList>
            <person name="Anantharaman K."/>
            <person name="Brown C.T."/>
            <person name="Hug L.A."/>
            <person name="Sharon I."/>
            <person name="Castelle C.J."/>
            <person name="Probst A.J."/>
            <person name="Thomas B.C."/>
            <person name="Singh A."/>
            <person name="Wilkins M.J."/>
            <person name="Karaoz U."/>
            <person name="Brodie E.L."/>
            <person name="Williams K.H."/>
            <person name="Hubbard S.S."/>
            <person name="Banfield J.F."/>
        </authorList>
    </citation>
    <scope>NUCLEOTIDE SEQUENCE [LARGE SCALE GENOMIC DNA]</scope>
</reference>
<dbReference type="Proteomes" id="UP000177141">
    <property type="component" value="Unassembled WGS sequence"/>
</dbReference>
<keyword evidence="1" id="KW-0812">Transmembrane</keyword>
<gene>
    <name evidence="2" type="ORF">A3A93_01505</name>
</gene>
<feature type="transmembrane region" description="Helical" evidence="1">
    <location>
        <begin position="269"/>
        <end position="288"/>
    </location>
</feature>
<organism evidence="2 3">
    <name type="scientific">Candidatus Roizmanbacteria bacterium RIFCSPLOWO2_01_FULL_38_12</name>
    <dbReference type="NCBI Taxonomy" id="1802061"/>
    <lineage>
        <taxon>Bacteria</taxon>
        <taxon>Candidatus Roizmaniibacteriota</taxon>
    </lineage>
</organism>
<keyword evidence="1" id="KW-1133">Transmembrane helix</keyword>
<accession>A0A1F7IY52</accession>